<evidence type="ECO:0000256" key="2">
    <source>
        <dbReference type="ARBA" id="ARBA00022448"/>
    </source>
</evidence>
<dbReference type="GO" id="GO:0015031">
    <property type="term" value="P:protein transport"/>
    <property type="evidence" value="ECO:0007669"/>
    <property type="project" value="UniProtKB-KW"/>
</dbReference>
<dbReference type="Proteomes" id="UP000585681">
    <property type="component" value="Unassembled WGS sequence"/>
</dbReference>
<dbReference type="InterPro" id="IPR000515">
    <property type="entry name" value="MetI-like"/>
</dbReference>
<dbReference type="RefSeq" id="WP_054539635.1">
    <property type="nucleotide sequence ID" value="NZ_JACIEQ010000005.1"/>
</dbReference>
<sequence length="294" mass="31544">MTQVSPDSAERPRSSGALDHLIYVLKANPVTLLAFVMFALIVISALFGPALVPYDPLQSDAANALQAPSAAHWFGTDSLGRDVFSRVIVATRLDLVISVAAVALSFVLGSVLGAVAGYWGGWIDVVLNRILDTIMAFPLFVLAMGIVAAMGNTIENIIYATAIINVPFYARLVRAEVNIRRGAGFALAARLSGNSDLRVLALHIFPNALPPMMVQVSLNLGWAILNAAGLSFIGLGVRPPTPEWGIMVAEGANFIVSGEWWLAVFPGLWLMFAVFTFNLLGDGLRDIVDPRKRT</sequence>
<feature type="transmembrane region" description="Helical" evidence="9">
    <location>
        <begin position="220"/>
        <end position="240"/>
    </location>
</feature>
<comment type="caution">
    <text evidence="11">The sequence shown here is derived from an EMBL/GenBank/DDBJ whole genome shotgun (WGS) entry which is preliminary data.</text>
</comment>
<evidence type="ECO:0000256" key="8">
    <source>
        <dbReference type="ARBA" id="ARBA00023136"/>
    </source>
</evidence>
<dbReference type="Pfam" id="PF00528">
    <property type="entry name" value="BPD_transp_1"/>
    <property type="match status" value="1"/>
</dbReference>
<keyword evidence="3" id="KW-1003">Cell membrane</keyword>
<name>A0A840CJ22_9RHOB</name>
<dbReference type="GO" id="GO:0015833">
    <property type="term" value="P:peptide transport"/>
    <property type="evidence" value="ECO:0007669"/>
    <property type="project" value="UniProtKB-KW"/>
</dbReference>
<evidence type="ECO:0000256" key="7">
    <source>
        <dbReference type="ARBA" id="ARBA00022989"/>
    </source>
</evidence>
<dbReference type="InterPro" id="IPR050366">
    <property type="entry name" value="BP-dependent_transpt_permease"/>
</dbReference>
<dbReference type="AlphaFoldDB" id="A0A840CJ22"/>
<evidence type="ECO:0000256" key="3">
    <source>
        <dbReference type="ARBA" id="ARBA00022475"/>
    </source>
</evidence>
<comment type="subcellular location">
    <subcellularLocation>
        <location evidence="1 9">Cell membrane</location>
        <topology evidence="1 9">Multi-pass membrane protein</topology>
    </subcellularLocation>
</comment>
<dbReference type="Gene3D" id="1.10.3720.10">
    <property type="entry name" value="MetI-like"/>
    <property type="match status" value="1"/>
</dbReference>
<keyword evidence="5" id="KW-0571">Peptide transport</keyword>
<feature type="transmembrane region" description="Helical" evidence="9">
    <location>
        <begin position="95"/>
        <end position="118"/>
    </location>
</feature>
<evidence type="ECO:0000256" key="1">
    <source>
        <dbReference type="ARBA" id="ARBA00004651"/>
    </source>
</evidence>
<dbReference type="GO" id="GO:0005886">
    <property type="term" value="C:plasma membrane"/>
    <property type="evidence" value="ECO:0007669"/>
    <property type="project" value="UniProtKB-SubCell"/>
</dbReference>
<protein>
    <submittedName>
        <fullName evidence="11">Peptide/nickel transport system permease protein</fullName>
    </submittedName>
</protein>
<feature type="domain" description="ABC transmembrane type-1" evidence="10">
    <location>
        <begin position="91"/>
        <end position="281"/>
    </location>
</feature>
<dbReference type="Pfam" id="PF12911">
    <property type="entry name" value="OppC_N"/>
    <property type="match status" value="1"/>
</dbReference>
<keyword evidence="4 9" id="KW-0812">Transmembrane</keyword>
<proteinExistence type="inferred from homology"/>
<dbReference type="PANTHER" id="PTHR43386:SF1">
    <property type="entry name" value="D,D-DIPEPTIDE TRANSPORT SYSTEM PERMEASE PROTEIN DDPC-RELATED"/>
    <property type="match status" value="1"/>
</dbReference>
<dbReference type="PANTHER" id="PTHR43386">
    <property type="entry name" value="OLIGOPEPTIDE TRANSPORT SYSTEM PERMEASE PROTEIN APPC"/>
    <property type="match status" value="1"/>
</dbReference>
<evidence type="ECO:0000313" key="11">
    <source>
        <dbReference type="EMBL" id="MBB4023468.1"/>
    </source>
</evidence>
<dbReference type="SUPFAM" id="SSF161098">
    <property type="entry name" value="MetI-like"/>
    <property type="match status" value="1"/>
</dbReference>
<feature type="transmembrane region" description="Helical" evidence="9">
    <location>
        <begin position="21"/>
        <end position="47"/>
    </location>
</feature>
<dbReference type="EMBL" id="JACIEQ010000005">
    <property type="protein sequence ID" value="MBB4023468.1"/>
    <property type="molecule type" value="Genomic_DNA"/>
</dbReference>
<keyword evidence="6" id="KW-0653">Protein transport</keyword>
<reference evidence="11" key="1">
    <citation type="submission" date="2020-08" db="EMBL/GenBank/DDBJ databases">
        <title>Genomic Encyclopedia of Type Strains, Phase IV (KMG-IV): sequencing the most valuable type-strain genomes for metagenomic binning, comparative biology and taxonomic classification.</title>
        <authorList>
            <person name="Goeker M."/>
        </authorList>
    </citation>
    <scope>NUCLEOTIDE SEQUENCE [LARGE SCALE GENOMIC DNA]</scope>
    <source>
        <strain evidence="11">DSM 105040</strain>
    </source>
</reference>
<keyword evidence="7 9" id="KW-1133">Transmembrane helix</keyword>
<dbReference type="GO" id="GO:0055085">
    <property type="term" value="P:transmembrane transport"/>
    <property type="evidence" value="ECO:0007669"/>
    <property type="project" value="InterPro"/>
</dbReference>
<feature type="transmembrane region" description="Helical" evidence="9">
    <location>
        <begin position="260"/>
        <end position="281"/>
    </location>
</feature>
<dbReference type="InterPro" id="IPR035906">
    <property type="entry name" value="MetI-like_sf"/>
</dbReference>
<keyword evidence="8 9" id="KW-0472">Membrane</keyword>
<accession>A0A840CJ22</accession>
<evidence type="ECO:0000256" key="4">
    <source>
        <dbReference type="ARBA" id="ARBA00022692"/>
    </source>
</evidence>
<evidence type="ECO:0000313" key="12">
    <source>
        <dbReference type="Proteomes" id="UP000585681"/>
    </source>
</evidence>
<evidence type="ECO:0000256" key="9">
    <source>
        <dbReference type="RuleBase" id="RU363032"/>
    </source>
</evidence>
<organism evidence="11 12">
    <name type="scientific">Actibacterium naphthalenivorans</name>
    <dbReference type="NCBI Taxonomy" id="1614693"/>
    <lineage>
        <taxon>Bacteria</taxon>
        <taxon>Pseudomonadati</taxon>
        <taxon>Pseudomonadota</taxon>
        <taxon>Alphaproteobacteria</taxon>
        <taxon>Rhodobacterales</taxon>
        <taxon>Roseobacteraceae</taxon>
        <taxon>Actibacterium</taxon>
    </lineage>
</organism>
<dbReference type="InterPro" id="IPR025966">
    <property type="entry name" value="OppC_N"/>
</dbReference>
<evidence type="ECO:0000259" key="10">
    <source>
        <dbReference type="PROSITE" id="PS50928"/>
    </source>
</evidence>
<comment type="similarity">
    <text evidence="9">Belongs to the binding-protein-dependent transport system permease family.</text>
</comment>
<gene>
    <name evidence="11" type="ORF">GGR17_003297</name>
</gene>
<feature type="transmembrane region" description="Helical" evidence="9">
    <location>
        <begin position="130"/>
        <end position="151"/>
    </location>
</feature>
<evidence type="ECO:0000256" key="5">
    <source>
        <dbReference type="ARBA" id="ARBA00022856"/>
    </source>
</evidence>
<evidence type="ECO:0000256" key="6">
    <source>
        <dbReference type="ARBA" id="ARBA00022927"/>
    </source>
</evidence>
<dbReference type="PROSITE" id="PS50928">
    <property type="entry name" value="ABC_TM1"/>
    <property type="match status" value="1"/>
</dbReference>
<dbReference type="CDD" id="cd06261">
    <property type="entry name" value="TM_PBP2"/>
    <property type="match status" value="1"/>
</dbReference>
<keyword evidence="2 9" id="KW-0813">Transport</keyword>
<keyword evidence="12" id="KW-1185">Reference proteome</keyword>